<dbReference type="PANTHER" id="PTHR40031">
    <property type="entry name" value="HYPOTHETICAL MEMBRANE SPANNING PROTEIN"/>
    <property type="match status" value="1"/>
</dbReference>
<keyword evidence="1" id="KW-1133">Transmembrane helix</keyword>
<dbReference type="PANTHER" id="PTHR40031:SF1">
    <property type="entry name" value="MEMBRANE-BOUND METAL-DEPENDENT HYDROLASE"/>
    <property type="match status" value="1"/>
</dbReference>
<feature type="transmembrane region" description="Helical" evidence="1">
    <location>
        <begin position="92"/>
        <end position="116"/>
    </location>
</feature>
<dbReference type="GO" id="GO:0016787">
    <property type="term" value="F:hydrolase activity"/>
    <property type="evidence" value="ECO:0007669"/>
    <property type="project" value="UniProtKB-KW"/>
</dbReference>
<evidence type="ECO:0000313" key="2">
    <source>
        <dbReference type="EMBL" id="PXA04479.1"/>
    </source>
</evidence>
<keyword evidence="1" id="KW-0812">Transmembrane</keyword>
<proteinExistence type="predicted"/>
<protein>
    <submittedName>
        <fullName evidence="2">Metal-dependent hydrolase</fullName>
    </submittedName>
</protein>
<dbReference type="AlphaFoldDB" id="A0A317ZKY3"/>
<dbReference type="InterPro" id="IPR007404">
    <property type="entry name" value="YdjM-like"/>
</dbReference>
<dbReference type="InParanoid" id="A0A317ZKY3"/>
<accession>A0A317ZKY3</accession>
<dbReference type="OrthoDB" id="245523at2"/>
<organism evidence="2 3">
    <name type="scientific">Coraliomargarita sinensis</name>
    <dbReference type="NCBI Taxonomy" id="2174842"/>
    <lineage>
        <taxon>Bacteria</taxon>
        <taxon>Pseudomonadati</taxon>
        <taxon>Verrucomicrobiota</taxon>
        <taxon>Opitutia</taxon>
        <taxon>Puniceicoccales</taxon>
        <taxon>Coraliomargaritaceae</taxon>
        <taxon>Coraliomargarita</taxon>
    </lineage>
</organism>
<name>A0A317ZKY3_9BACT</name>
<feature type="transmembrane region" description="Helical" evidence="1">
    <location>
        <begin position="155"/>
        <end position="172"/>
    </location>
</feature>
<reference evidence="2 3" key="1">
    <citation type="submission" date="2018-05" db="EMBL/GenBank/DDBJ databases">
        <title>Coraliomargarita sinensis sp. nov., isolated from a marine solar saltern.</title>
        <authorList>
            <person name="Zhou L.Y."/>
        </authorList>
    </citation>
    <scope>NUCLEOTIDE SEQUENCE [LARGE SCALE GENOMIC DNA]</scope>
    <source>
        <strain evidence="2 3">WN38</strain>
    </source>
</reference>
<dbReference type="EMBL" id="QHJQ01000003">
    <property type="protein sequence ID" value="PXA04479.1"/>
    <property type="molecule type" value="Genomic_DNA"/>
</dbReference>
<feature type="transmembrane region" description="Helical" evidence="1">
    <location>
        <begin position="128"/>
        <end position="148"/>
    </location>
</feature>
<keyword evidence="3" id="KW-1185">Reference proteome</keyword>
<dbReference type="Pfam" id="PF04307">
    <property type="entry name" value="YdjM"/>
    <property type="match status" value="1"/>
</dbReference>
<keyword evidence="1" id="KW-0472">Membrane</keyword>
<evidence type="ECO:0000256" key="1">
    <source>
        <dbReference type="SAM" id="Phobius"/>
    </source>
</evidence>
<gene>
    <name evidence="2" type="ORF">DDZ13_04700</name>
</gene>
<feature type="transmembrane region" description="Helical" evidence="1">
    <location>
        <begin position="60"/>
        <end position="80"/>
    </location>
</feature>
<dbReference type="RefSeq" id="WP_110130288.1">
    <property type="nucleotide sequence ID" value="NZ_QHJQ01000003.1"/>
</dbReference>
<comment type="caution">
    <text evidence="2">The sequence shown here is derived from an EMBL/GenBank/DDBJ whole genome shotgun (WGS) entry which is preliminary data.</text>
</comment>
<dbReference type="Proteomes" id="UP000247099">
    <property type="component" value="Unassembled WGS sequence"/>
</dbReference>
<evidence type="ECO:0000313" key="3">
    <source>
        <dbReference type="Proteomes" id="UP000247099"/>
    </source>
</evidence>
<dbReference type="InterPro" id="IPR053170">
    <property type="entry name" value="Transcription_regulator"/>
</dbReference>
<keyword evidence="2" id="KW-0378">Hydrolase</keyword>
<sequence length="345" mass="38873">MDPLTQMSVGAAAAVAVARKPADIRHALVLGALAGGAPDLDVLIRSEEDPLLSLEYHRHFTHALLLAPVIGGLVAMLYKIIFARKMPLRQLVVFGVVATLTHGLIDACTSYGTLLYWPFFNHRESWDIISIIDPIFTLPLVVCLIFAWCRRSHRFARGALLFLCLYLTVGVYQREQAEDYARSLANQRGHTPTELTARPSLGNILLWRLVYRNGDNYHVDGVRTFPGLEDRHYPGATVRAFDELDAYALMDPDSVLWRDIERFRFFSQGYLFLHENSPLVAGDLRYAMYPDSIVPLWGVTIDPSNANTHTQLKYFREVSGGAFNRLWRMIRGLPVAQSSAEASIR</sequence>